<comment type="caution">
    <text evidence="2">The sequence shown here is derived from an EMBL/GenBank/DDBJ whole genome shotgun (WGS) entry which is preliminary data.</text>
</comment>
<feature type="region of interest" description="Disordered" evidence="1">
    <location>
        <begin position="66"/>
        <end position="126"/>
    </location>
</feature>
<gene>
    <name evidence="2" type="ORF">CVLEPA_LOCUS2932</name>
</gene>
<evidence type="ECO:0000256" key="1">
    <source>
        <dbReference type="SAM" id="MobiDB-lite"/>
    </source>
</evidence>
<organism evidence="2 3">
    <name type="scientific">Clavelina lepadiformis</name>
    <name type="common">Light-bulb sea squirt</name>
    <name type="synonym">Ascidia lepadiformis</name>
    <dbReference type="NCBI Taxonomy" id="159417"/>
    <lineage>
        <taxon>Eukaryota</taxon>
        <taxon>Metazoa</taxon>
        <taxon>Chordata</taxon>
        <taxon>Tunicata</taxon>
        <taxon>Ascidiacea</taxon>
        <taxon>Aplousobranchia</taxon>
        <taxon>Clavelinidae</taxon>
        <taxon>Clavelina</taxon>
    </lineage>
</organism>
<evidence type="ECO:0000313" key="3">
    <source>
        <dbReference type="Proteomes" id="UP001642483"/>
    </source>
</evidence>
<name>A0ABP0F091_CLALP</name>
<feature type="compositionally biased region" description="Basic and acidic residues" evidence="1">
    <location>
        <begin position="88"/>
        <end position="101"/>
    </location>
</feature>
<reference evidence="2 3" key="1">
    <citation type="submission" date="2024-02" db="EMBL/GenBank/DDBJ databases">
        <authorList>
            <person name="Daric V."/>
            <person name="Darras S."/>
        </authorList>
    </citation>
    <scope>NUCLEOTIDE SEQUENCE [LARGE SCALE GENOMIC DNA]</scope>
</reference>
<protein>
    <submittedName>
        <fullName evidence="2">Uncharacterized protein</fullName>
    </submittedName>
</protein>
<dbReference type="Proteomes" id="UP001642483">
    <property type="component" value="Unassembled WGS sequence"/>
</dbReference>
<keyword evidence="3" id="KW-1185">Reference proteome</keyword>
<feature type="compositionally biased region" description="Basic and acidic residues" evidence="1">
    <location>
        <begin position="109"/>
        <end position="118"/>
    </location>
</feature>
<proteinExistence type="predicted"/>
<evidence type="ECO:0000313" key="2">
    <source>
        <dbReference type="EMBL" id="CAK8673150.1"/>
    </source>
</evidence>
<dbReference type="EMBL" id="CAWYQH010000002">
    <property type="protein sequence ID" value="CAK8673150.1"/>
    <property type="molecule type" value="Genomic_DNA"/>
</dbReference>
<sequence length="126" mass="14280">MILSNSTLKAFGIGGPATLGVDKHRIKDGRCIYEETDDRLPASIYIHMRKMDFVVFLQSQNVFRTKPENEGVYPAGSEVPRVRTQPKKVSENDLNEQHSDSENEIQGWKWKDQSKDSTENQGKPGT</sequence>
<accession>A0ABP0F091</accession>